<accession>A0A154NXR7</accession>
<protein>
    <submittedName>
        <fullName evidence="1">Uncharacterized protein</fullName>
    </submittedName>
</protein>
<dbReference type="AlphaFoldDB" id="A0A154NXR7"/>
<organism evidence="1 2">
    <name type="scientific">Dufourea novaeangliae</name>
    <name type="common">Sweat bee</name>
    <dbReference type="NCBI Taxonomy" id="178035"/>
    <lineage>
        <taxon>Eukaryota</taxon>
        <taxon>Metazoa</taxon>
        <taxon>Ecdysozoa</taxon>
        <taxon>Arthropoda</taxon>
        <taxon>Hexapoda</taxon>
        <taxon>Insecta</taxon>
        <taxon>Pterygota</taxon>
        <taxon>Neoptera</taxon>
        <taxon>Endopterygota</taxon>
        <taxon>Hymenoptera</taxon>
        <taxon>Apocrita</taxon>
        <taxon>Aculeata</taxon>
        <taxon>Apoidea</taxon>
        <taxon>Anthophila</taxon>
        <taxon>Halictidae</taxon>
        <taxon>Rophitinae</taxon>
        <taxon>Dufourea</taxon>
    </lineage>
</organism>
<sequence length="67" mass="7800">MLLWQVEWGGGMSIDRDFVTNYALVTSRCGYTHDFPVSHYSVSQAKREFVGQVNTLQKFHGMKWGDW</sequence>
<keyword evidence="2" id="KW-1185">Reference proteome</keyword>
<evidence type="ECO:0000313" key="1">
    <source>
        <dbReference type="EMBL" id="KZC04403.1"/>
    </source>
</evidence>
<gene>
    <name evidence="1" type="ORF">WN55_02765</name>
</gene>
<evidence type="ECO:0000313" key="2">
    <source>
        <dbReference type="Proteomes" id="UP000076502"/>
    </source>
</evidence>
<proteinExistence type="predicted"/>
<reference evidence="1 2" key="1">
    <citation type="submission" date="2015-07" db="EMBL/GenBank/DDBJ databases">
        <title>The genome of Dufourea novaeangliae.</title>
        <authorList>
            <person name="Pan H."/>
            <person name="Kapheim K."/>
        </authorList>
    </citation>
    <scope>NUCLEOTIDE SEQUENCE [LARGE SCALE GENOMIC DNA]</scope>
    <source>
        <strain evidence="1">0120121106</strain>
        <tissue evidence="1">Whole body</tissue>
    </source>
</reference>
<dbReference type="EMBL" id="KQ434778">
    <property type="protein sequence ID" value="KZC04403.1"/>
    <property type="molecule type" value="Genomic_DNA"/>
</dbReference>
<dbReference type="Proteomes" id="UP000076502">
    <property type="component" value="Unassembled WGS sequence"/>
</dbReference>
<name>A0A154NXR7_DUFNO</name>